<keyword evidence="4" id="KW-1185">Reference proteome</keyword>
<dbReference type="GO" id="GO:0005524">
    <property type="term" value="F:ATP binding"/>
    <property type="evidence" value="ECO:0007669"/>
    <property type="project" value="UniProtKB-KW"/>
</dbReference>
<dbReference type="GO" id="GO:0070681">
    <property type="term" value="P:glutaminyl-tRNAGln biosynthesis via transamidation"/>
    <property type="evidence" value="ECO:0007669"/>
    <property type="project" value="TreeGrafter"/>
</dbReference>
<comment type="similarity">
    <text evidence="1">Belongs to the GatC family.</text>
</comment>
<gene>
    <name evidence="1 3" type="primary">gatC</name>
    <name evidence="3" type="ORF">EGD98_08830</name>
</gene>
<dbReference type="RefSeq" id="WP_220587965.1">
    <property type="nucleotide sequence ID" value="NZ_RKLQ01000001.1"/>
</dbReference>
<evidence type="ECO:0000256" key="1">
    <source>
        <dbReference type="HAMAP-Rule" id="MF_00122"/>
    </source>
</evidence>
<sequence length="92" mass="10193">MSDNAVDGDEVAHIADLARIDLEEAEVERFTEQFGEILAAFEALDEVPETEREADLTNVMRPDEVRECLTQEEALQNAPDSEAGQFKGPKVS</sequence>
<evidence type="ECO:0000313" key="4">
    <source>
        <dbReference type="Proteomes" id="UP000783863"/>
    </source>
</evidence>
<evidence type="ECO:0000313" key="3">
    <source>
        <dbReference type="EMBL" id="MBX0303775.1"/>
    </source>
</evidence>
<evidence type="ECO:0000256" key="2">
    <source>
        <dbReference type="SAM" id="MobiDB-lite"/>
    </source>
</evidence>
<comment type="function">
    <text evidence="1">Allows the formation of correctly charged Asn-tRNA(Asn) or Gln-tRNA(Gln) through the transamidation of misacylated Asp-tRNA(Asn) or Glu-tRNA(Gln) in organisms which lack either or both of asparaginyl-tRNA or glutaminyl-tRNA synthetases. The reaction takes place in the presence of glutamine and ATP through an activated phospho-Asp-tRNA(Asn) or phospho-Glu-tRNA(Gln).</text>
</comment>
<feature type="region of interest" description="Disordered" evidence="2">
    <location>
        <begin position="72"/>
        <end position="92"/>
    </location>
</feature>
<dbReference type="HAMAP" id="MF_00122">
    <property type="entry name" value="GatC"/>
    <property type="match status" value="1"/>
</dbReference>
<keyword evidence="1" id="KW-0067">ATP-binding</keyword>
<dbReference type="InterPro" id="IPR036113">
    <property type="entry name" value="Asp/Glu-ADT_sf_sub_c"/>
</dbReference>
<comment type="catalytic activity">
    <reaction evidence="1">
        <text>L-aspartyl-tRNA(Asn) + L-glutamine + ATP + H2O = L-asparaginyl-tRNA(Asn) + L-glutamate + ADP + phosphate + 2 H(+)</text>
        <dbReference type="Rhea" id="RHEA:14513"/>
        <dbReference type="Rhea" id="RHEA-COMP:9674"/>
        <dbReference type="Rhea" id="RHEA-COMP:9677"/>
        <dbReference type="ChEBI" id="CHEBI:15377"/>
        <dbReference type="ChEBI" id="CHEBI:15378"/>
        <dbReference type="ChEBI" id="CHEBI:29985"/>
        <dbReference type="ChEBI" id="CHEBI:30616"/>
        <dbReference type="ChEBI" id="CHEBI:43474"/>
        <dbReference type="ChEBI" id="CHEBI:58359"/>
        <dbReference type="ChEBI" id="CHEBI:78515"/>
        <dbReference type="ChEBI" id="CHEBI:78516"/>
        <dbReference type="ChEBI" id="CHEBI:456216"/>
    </reaction>
</comment>
<dbReference type="GO" id="GO:0006412">
    <property type="term" value="P:translation"/>
    <property type="evidence" value="ECO:0007669"/>
    <property type="project" value="UniProtKB-UniRule"/>
</dbReference>
<accession>A0A8J8CCQ4</accession>
<dbReference type="Pfam" id="PF02686">
    <property type="entry name" value="GatC"/>
    <property type="match status" value="1"/>
</dbReference>
<dbReference type="NCBIfam" id="TIGR00135">
    <property type="entry name" value="gatC"/>
    <property type="match status" value="1"/>
</dbReference>
<keyword evidence="1" id="KW-0648">Protein biosynthesis</keyword>
<dbReference type="PANTHER" id="PTHR15004:SF0">
    <property type="entry name" value="GLUTAMYL-TRNA(GLN) AMIDOTRANSFERASE SUBUNIT C, MITOCHONDRIAL"/>
    <property type="match status" value="1"/>
</dbReference>
<dbReference type="SUPFAM" id="SSF141000">
    <property type="entry name" value="Glu-tRNAGln amidotransferase C subunit"/>
    <property type="match status" value="1"/>
</dbReference>
<proteinExistence type="inferred from homology"/>
<protein>
    <recommendedName>
        <fullName evidence="1">Aspartyl/glutamyl-tRNA(Asn/Gln) amidotransferase subunit C</fullName>
        <shortName evidence="1">Asp/Glu-ADT subunit C</shortName>
        <ecNumber evidence="1">6.3.5.-</ecNumber>
    </recommendedName>
</protein>
<dbReference type="PANTHER" id="PTHR15004">
    <property type="entry name" value="GLUTAMYL-TRNA(GLN) AMIDOTRANSFERASE SUBUNIT C, MITOCHONDRIAL"/>
    <property type="match status" value="1"/>
</dbReference>
<dbReference type="EMBL" id="RKLQ01000001">
    <property type="protein sequence ID" value="MBX0303775.1"/>
    <property type="molecule type" value="Genomic_DNA"/>
</dbReference>
<name>A0A8J8CCQ4_9EURY</name>
<dbReference type="Proteomes" id="UP000783863">
    <property type="component" value="Unassembled WGS sequence"/>
</dbReference>
<comment type="subunit">
    <text evidence="1">Heterotrimer of A, B and C subunits.</text>
</comment>
<dbReference type="GO" id="GO:0050567">
    <property type="term" value="F:glutaminyl-tRNA synthase (glutamine-hydrolyzing) activity"/>
    <property type="evidence" value="ECO:0007669"/>
    <property type="project" value="UniProtKB-UniRule"/>
</dbReference>
<dbReference type="InterPro" id="IPR003837">
    <property type="entry name" value="GatC"/>
</dbReference>
<comment type="caution">
    <text evidence="3">The sequence shown here is derived from an EMBL/GenBank/DDBJ whole genome shotgun (WGS) entry which is preliminary data.</text>
</comment>
<reference evidence="3" key="1">
    <citation type="submission" date="2021-06" db="EMBL/GenBank/DDBJ databases">
        <title>Halomicroarcula sp. F24A a new haloarchaeum isolated from saline soil.</title>
        <authorList>
            <person name="Duran-Viseras A."/>
            <person name="Sanchez-Porro C."/>
            <person name="Ventosa A."/>
        </authorList>
    </citation>
    <scope>NUCLEOTIDE SEQUENCE</scope>
    <source>
        <strain evidence="3">F24A</strain>
    </source>
</reference>
<dbReference type="AlphaFoldDB" id="A0A8J8CCQ4"/>
<keyword evidence="1" id="KW-0436">Ligase</keyword>
<keyword evidence="1" id="KW-0547">Nucleotide-binding</keyword>
<comment type="catalytic activity">
    <reaction evidence="1">
        <text>L-glutamyl-tRNA(Gln) + L-glutamine + ATP + H2O = L-glutaminyl-tRNA(Gln) + L-glutamate + ADP + phosphate + H(+)</text>
        <dbReference type="Rhea" id="RHEA:17521"/>
        <dbReference type="Rhea" id="RHEA-COMP:9681"/>
        <dbReference type="Rhea" id="RHEA-COMP:9684"/>
        <dbReference type="ChEBI" id="CHEBI:15377"/>
        <dbReference type="ChEBI" id="CHEBI:15378"/>
        <dbReference type="ChEBI" id="CHEBI:29985"/>
        <dbReference type="ChEBI" id="CHEBI:30616"/>
        <dbReference type="ChEBI" id="CHEBI:43474"/>
        <dbReference type="ChEBI" id="CHEBI:58359"/>
        <dbReference type="ChEBI" id="CHEBI:78520"/>
        <dbReference type="ChEBI" id="CHEBI:78521"/>
        <dbReference type="ChEBI" id="CHEBI:456216"/>
    </reaction>
</comment>
<dbReference type="EC" id="6.3.5.-" evidence="1"/>
<organism evidence="3 4">
    <name type="scientific">Haloarcula salinisoli</name>
    <dbReference type="NCBI Taxonomy" id="2487746"/>
    <lineage>
        <taxon>Archaea</taxon>
        <taxon>Methanobacteriati</taxon>
        <taxon>Methanobacteriota</taxon>
        <taxon>Stenosarchaea group</taxon>
        <taxon>Halobacteria</taxon>
        <taxon>Halobacteriales</taxon>
        <taxon>Haloarculaceae</taxon>
        <taxon>Haloarcula</taxon>
    </lineage>
</organism>
<dbReference type="Gene3D" id="1.10.20.60">
    <property type="entry name" value="Glu-tRNAGln amidotransferase C subunit, N-terminal domain"/>
    <property type="match status" value="1"/>
</dbReference>
<dbReference type="GO" id="GO:0006450">
    <property type="term" value="P:regulation of translational fidelity"/>
    <property type="evidence" value="ECO:0007669"/>
    <property type="project" value="InterPro"/>
</dbReference>